<evidence type="ECO:0000256" key="1">
    <source>
        <dbReference type="SAM" id="MobiDB-lite"/>
    </source>
</evidence>
<dbReference type="OMA" id="NERCPGR"/>
<evidence type="ECO:0000313" key="3">
    <source>
        <dbReference type="EMBL" id="EFN80633.1"/>
    </source>
</evidence>
<dbReference type="InParanoid" id="E2BUK0"/>
<sequence>VEQRICIKFCLRNEYSAAEMLRKLLKAFGDKTMSQKNVYKWYKNFKEGRERVQEPRPGFKNKRPGRLSTSTDESHV</sequence>
<organism evidence="4">
    <name type="scientific">Harpegnathos saltator</name>
    <name type="common">Jerdon's jumping ant</name>
    <dbReference type="NCBI Taxonomy" id="610380"/>
    <lineage>
        <taxon>Eukaryota</taxon>
        <taxon>Metazoa</taxon>
        <taxon>Ecdysozoa</taxon>
        <taxon>Arthropoda</taxon>
        <taxon>Hexapoda</taxon>
        <taxon>Insecta</taxon>
        <taxon>Pterygota</taxon>
        <taxon>Neoptera</taxon>
        <taxon>Endopterygota</taxon>
        <taxon>Hymenoptera</taxon>
        <taxon>Apocrita</taxon>
        <taxon>Aculeata</taxon>
        <taxon>Formicoidea</taxon>
        <taxon>Formicidae</taxon>
        <taxon>Ponerinae</taxon>
        <taxon>Ponerini</taxon>
        <taxon>Harpegnathos</taxon>
    </lineage>
</organism>
<dbReference type="STRING" id="610380.E2BUK0"/>
<evidence type="ECO:0000313" key="4">
    <source>
        <dbReference type="Proteomes" id="UP000008237"/>
    </source>
</evidence>
<keyword evidence="4" id="KW-1185">Reference proteome</keyword>
<dbReference type="Proteomes" id="UP000008237">
    <property type="component" value="Unassembled WGS sequence"/>
</dbReference>
<protein>
    <submittedName>
        <fullName evidence="3">Uncharacterized protein FLJ37770</fullName>
    </submittedName>
</protein>
<feature type="region of interest" description="Disordered" evidence="1">
    <location>
        <begin position="52"/>
        <end position="76"/>
    </location>
</feature>
<proteinExistence type="predicted"/>
<dbReference type="Pfam" id="PF17906">
    <property type="entry name" value="HTH_48"/>
    <property type="match status" value="1"/>
</dbReference>
<dbReference type="InterPro" id="IPR041426">
    <property type="entry name" value="Mos1_HTH"/>
</dbReference>
<feature type="non-terminal residue" evidence="3">
    <location>
        <position position="76"/>
    </location>
</feature>
<dbReference type="Gene3D" id="1.10.10.1450">
    <property type="match status" value="1"/>
</dbReference>
<evidence type="ECO:0000259" key="2">
    <source>
        <dbReference type="Pfam" id="PF17906"/>
    </source>
</evidence>
<feature type="domain" description="Mos1 transposase HTH" evidence="2">
    <location>
        <begin position="4"/>
        <end position="48"/>
    </location>
</feature>
<name>E2BUK0_HARSA</name>
<dbReference type="EMBL" id="GL450710">
    <property type="protein sequence ID" value="EFN80633.1"/>
    <property type="molecule type" value="Genomic_DNA"/>
</dbReference>
<dbReference type="PANTHER" id="PTHR46060:SF1">
    <property type="entry name" value="MARINER MOS1 TRANSPOSASE-LIKE PROTEIN"/>
    <property type="match status" value="1"/>
</dbReference>
<feature type="compositionally biased region" description="Polar residues" evidence="1">
    <location>
        <begin position="67"/>
        <end position="76"/>
    </location>
</feature>
<gene>
    <name evidence="3" type="ORF">EAI_05552</name>
</gene>
<feature type="non-terminal residue" evidence="3">
    <location>
        <position position="1"/>
    </location>
</feature>
<dbReference type="PANTHER" id="PTHR46060">
    <property type="entry name" value="MARINER MOS1 TRANSPOSASE-LIKE PROTEIN"/>
    <property type="match status" value="1"/>
</dbReference>
<accession>E2BUK0</accession>
<reference evidence="3 4" key="1">
    <citation type="journal article" date="2010" name="Science">
        <title>Genomic comparison of the ants Camponotus floridanus and Harpegnathos saltator.</title>
        <authorList>
            <person name="Bonasio R."/>
            <person name="Zhang G."/>
            <person name="Ye C."/>
            <person name="Mutti N.S."/>
            <person name="Fang X."/>
            <person name="Qin N."/>
            <person name="Donahue G."/>
            <person name="Yang P."/>
            <person name="Li Q."/>
            <person name="Li C."/>
            <person name="Zhang P."/>
            <person name="Huang Z."/>
            <person name="Berger S.L."/>
            <person name="Reinberg D."/>
            <person name="Wang J."/>
            <person name="Liebig J."/>
        </authorList>
    </citation>
    <scope>NUCLEOTIDE SEQUENCE [LARGE SCALE GENOMIC DNA]</scope>
    <source>
        <strain evidence="3 4">R22 G/1</strain>
    </source>
</reference>
<dbReference type="AlphaFoldDB" id="E2BUK0"/>
<dbReference type="InterPro" id="IPR052709">
    <property type="entry name" value="Transposase-MT_Hybrid"/>
</dbReference>